<dbReference type="Proteomes" id="UP000740883">
    <property type="component" value="Unassembled WGS sequence"/>
</dbReference>
<name>A0A9P6H0N9_9MICR</name>
<evidence type="ECO:0000313" key="3">
    <source>
        <dbReference type="Proteomes" id="UP000740883"/>
    </source>
</evidence>
<keyword evidence="1" id="KW-1133">Transmembrane helix</keyword>
<accession>A0A9P6H0N9</accession>
<comment type="caution">
    <text evidence="2">The sequence shown here is derived from an EMBL/GenBank/DDBJ whole genome shotgun (WGS) entry which is preliminary data.</text>
</comment>
<gene>
    <name evidence="2" type="ORF">NGRA_1724</name>
</gene>
<proteinExistence type="predicted"/>
<sequence>MNNIEGKNTIYNENNKARFKMEEKKAISTTKQTLIIEFDDLNTLENTRQSLKTLYYNYNLSRRPITEPFCRDRIEKPSDKLHKKSPVCAYQLQEYNFDYLNSEYKKLLKLSDDLIEEGEEFNNNLTDLFEYSEDLSQKGTCFALYDASNNYKVNFYYHHLRKNLLSQRKYYNLIQYDVRDHASQLLELLKEYIKNEEQWRKITAKNLKLIVSIDEVADIKHPKYTGLNYELLLRLRMAEHFDRIIDILEAYQMQNDNSDIAKEVSNAIHTVYRQTQKVLDYARLIEECHIDHSIDIKELKDSSEDMEKEAKVPPSVYPRTYYPSEITTESMLRPGMLNTTETITRENFHNVSSLEEPSSNNNDIFSNLNINSYMIGGGVIIGLLTLLNILICWFKKFKRRNKK</sequence>
<reference evidence="2 3" key="1">
    <citation type="journal article" date="2020" name="Genome Biol. Evol.">
        <title>Comparative genomics of strictly vertically transmitted, feminizing microsporidia endosymbionts of amphipod crustaceans.</title>
        <authorList>
            <person name="Cormier A."/>
            <person name="Chebbi M.A."/>
            <person name="Giraud I."/>
            <person name="Wattier R."/>
            <person name="Teixeira M."/>
            <person name="Gilbert C."/>
            <person name="Rigaud T."/>
            <person name="Cordaux R."/>
        </authorList>
    </citation>
    <scope>NUCLEOTIDE SEQUENCE [LARGE SCALE GENOMIC DNA]</scope>
    <source>
        <strain evidence="2 3">Ou3-Ou53</strain>
    </source>
</reference>
<dbReference type="EMBL" id="SBJO01000128">
    <property type="protein sequence ID" value="KAF9762815.1"/>
    <property type="molecule type" value="Genomic_DNA"/>
</dbReference>
<keyword evidence="1" id="KW-0812">Transmembrane</keyword>
<protein>
    <submittedName>
        <fullName evidence="2">Uncharacterized protein</fullName>
    </submittedName>
</protein>
<keyword evidence="3" id="KW-1185">Reference proteome</keyword>
<keyword evidence="1" id="KW-0472">Membrane</keyword>
<dbReference type="AlphaFoldDB" id="A0A9P6H0N9"/>
<feature type="transmembrane region" description="Helical" evidence="1">
    <location>
        <begin position="373"/>
        <end position="394"/>
    </location>
</feature>
<evidence type="ECO:0000313" key="2">
    <source>
        <dbReference type="EMBL" id="KAF9762815.1"/>
    </source>
</evidence>
<evidence type="ECO:0000256" key="1">
    <source>
        <dbReference type="SAM" id="Phobius"/>
    </source>
</evidence>
<organism evidence="2 3">
    <name type="scientific">Nosema granulosis</name>
    <dbReference type="NCBI Taxonomy" id="83296"/>
    <lineage>
        <taxon>Eukaryota</taxon>
        <taxon>Fungi</taxon>
        <taxon>Fungi incertae sedis</taxon>
        <taxon>Microsporidia</taxon>
        <taxon>Nosematidae</taxon>
        <taxon>Nosema</taxon>
    </lineage>
</organism>